<organism evidence="2 3">
    <name type="scientific">Hucho hucho</name>
    <name type="common">huchen</name>
    <dbReference type="NCBI Taxonomy" id="62062"/>
    <lineage>
        <taxon>Eukaryota</taxon>
        <taxon>Metazoa</taxon>
        <taxon>Chordata</taxon>
        <taxon>Craniata</taxon>
        <taxon>Vertebrata</taxon>
        <taxon>Euteleostomi</taxon>
        <taxon>Actinopterygii</taxon>
        <taxon>Neopterygii</taxon>
        <taxon>Teleostei</taxon>
        <taxon>Protacanthopterygii</taxon>
        <taxon>Salmoniformes</taxon>
        <taxon>Salmonidae</taxon>
        <taxon>Salmoninae</taxon>
        <taxon>Hucho</taxon>
    </lineage>
</organism>
<sequence length="169" mass="17908">TVLDDYSVSNAQVKADGHKVYGAIRVAVEHLLKIRALSLSLPAEGGDPATLRECDFRWAQPLSEVTLGIDSHLQGPGRAGTPWNDWTQSPCPPCTVSSTPSSENNLAVRFSTDPNLGGCLPLSPLIRGKRPMAPPPIKTPRTRCPSSLLTSKSTPGRTGALAPSPLHPS</sequence>
<evidence type="ECO:0000313" key="2">
    <source>
        <dbReference type="Ensembl" id="ENSHHUP00000007543.1"/>
    </source>
</evidence>
<proteinExistence type="predicted"/>
<feature type="region of interest" description="Disordered" evidence="1">
    <location>
        <begin position="123"/>
        <end position="169"/>
    </location>
</feature>
<evidence type="ECO:0000256" key="1">
    <source>
        <dbReference type="SAM" id="MobiDB-lite"/>
    </source>
</evidence>
<evidence type="ECO:0000313" key="3">
    <source>
        <dbReference type="Proteomes" id="UP000314982"/>
    </source>
</evidence>
<keyword evidence="3" id="KW-1185">Reference proteome</keyword>
<reference evidence="2" key="2">
    <citation type="submission" date="2025-08" db="UniProtKB">
        <authorList>
            <consortium name="Ensembl"/>
        </authorList>
    </citation>
    <scope>IDENTIFICATION</scope>
</reference>
<dbReference type="AlphaFoldDB" id="A0A4W5JR83"/>
<reference evidence="2" key="3">
    <citation type="submission" date="2025-09" db="UniProtKB">
        <authorList>
            <consortium name="Ensembl"/>
        </authorList>
    </citation>
    <scope>IDENTIFICATION</scope>
</reference>
<reference evidence="3" key="1">
    <citation type="submission" date="2018-06" db="EMBL/GenBank/DDBJ databases">
        <title>Genome assembly of Danube salmon.</title>
        <authorList>
            <person name="Macqueen D.J."/>
            <person name="Gundappa M.K."/>
        </authorList>
    </citation>
    <scope>NUCLEOTIDE SEQUENCE [LARGE SCALE GENOMIC DNA]</scope>
</reference>
<dbReference type="Proteomes" id="UP000314982">
    <property type="component" value="Unassembled WGS sequence"/>
</dbReference>
<feature type="compositionally biased region" description="Polar residues" evidence="1">
    <location>
        <begin position="144"/>
        <end position="156"/>
    </location>
</feature>
<protein>
    <submittedName>
        <fullName evidence="2">Uncharacterized protein</fullName>
    </submittedName>
</protein>
<name>A0A4W5JR83_9TELE</name>
<dbReference type="Ensembl" id="ENSHHUT00000007772.1">
    <property type="protein sequence ID" value="ENSHHUP00000007543.1"/>
    <property type="gene ID" value="ENSHHUG00000004648.1"/>
</dbReference>
<dbReference type="STRING" id="62062.ENSHHUP00000007543"/>
<accession>A0A4W5JR83</accession>